<accession>A0A8J4M5Z3</accession>
<dbReference type="EMBL" id="DTQM01000170">
    <property type="protein sequence ID" value="HGC43241.1"/>
    <property type="molecule type" value="Genomic_DNA"/>
</dbReference>
<gene>
    <name evidence="4" type="ORF">ENY07_08500</name>
</gene>
<dbReference type="PANTHER" id="PTHR48081:SF8">
    <property type="entry name" value="ALPHA_BETA HYDROLASE FOLD-3 DOMAIN-CONTAINING PROTEIN-RELATED"/>
    <property type="match status" value="1"/>
</dbReference>
<dbReference type="AlphaFoldDB" id="A0A8J4M5Z3"/>
<comment type="caution">
    <text evidence="4">The sequence shown here is derived from an EMBL/GenBank/DDBJ whole genome shotgun (WGS) entry which is preliminary data.</text>
</comment>
<evidence type="ECO:0000256" key="2">
    <source>
        <dbReference type="ARBA" id="ARBA00022801"/>
    </source>
</evidence>
<dbReference type="Pfam" id="PF07859">
    <property type="entry name" value="Abhydrolase_3"/>
    <property type="match status" value="1"/>
</dbReference>
<dbReference type="PANTHER" id="PTHR48081">
    <property type="entry name" value="AB HYDROLASE SUPERFAMILY PROTEIN C4A8.06C"/>
    <property type="match status" value="1"/>
</dbReference>
<dbReference type="FunFam" id="3.40.50.1820:FF:000089">
    <property type="entry name" value="Alpha/beta hydrolase"/>
    <property type="match status" value="1"/>
</dbReference>
<dbReference type="InterPro" id="IPR002168">
    <property type="entry name" value="Lipase_GDXG_HIS_AS"/>
</dbReference>
<dbReference type="InterPro" id="IPR029058">
    <property type="entry name" value="AB_hydrolase_fold"/>
</dbReference>
<protein>
    <submittedName>
        <fullName evidence="4">Alpha/beta hydrolase</fullName>
    </submittedName>
</protein>
<name>A0A8J4M5Z3_9PROT</name>
<dbReference type="GO" id="GO:0016787">
    <property type="term" value="F:hydrolase activity"/>
    <property type="evidence" value="ECO:0007669"/>
    <property type="project" value="UniProtKB-KW"/>
</dbReference>
<dbReference type="InterPro" id="IPR050300">
    <property type="entry name" value="GDXG_lipolytic_enzyme"/>
</dbReference>
<proteinExistence type="inferred from homology"/>
<organism evidence="4">
    <name type="scientific">Acidicaldus sp</name>
    <dbReference type="NCBI Taxonomy" id="1872105"/>
    <lineage>
        <taxon>Bacteria</taxon>
        <taxon>Pseudomonadati</taxon>
        <taxon>Pseudomonadota</taxon>
        <taxon>Alphaproteobacteria</taxon>
        <taxon>Acetobacterales</taxon>
        <taxon>Acetobacteraceae</taxon>
        <taxon>Acidicaldus</taxon>
    </lineage>
</organism>
<feature type="domain" description="Alpha/beta hydrolase fold-3" evidence="3">
    <location>
        <begin position="82"/>
        <end position="288"/>
    </location>
</feature>
<reference evidence="4" key="1">
    <citation type="journal article" date="2020" name="mSystems">
        <title>Genome- and Community-Level Interaction Insights into Carbon Utilization and Element Cycling Functions of Hydrothermarchaeota in Hydrothermal Sediment.</title>
        <authorList>
            <person name="Zhou Z."/>
            <person name="Liu Y."/>
            <person name="Xu W."/>
            <person name="Pan J."/>
            <person name="Luo Z.H."/>
            <person name="Li M."/>
        </authorList>
    </citation>
    <scope>NUCLEOTIDE SEQUENCE</scope>
    <source>
        <strain evidence="4">SpSt-997</strain>
    </source>
</reference>
<sequence length="314" mass="33190">MPLDSHAEKVLEMIRLSGRPAYETLAPAVAREYSRAARAVLAPEPPEMAEIRALAAPGPAGAIPLRFYRPAGSAAEEVLPALIYFHGGGWVIGDLDTHDVVCRQIANAARAAVVSVDYRLAPEHKFPAAVEDAIAATAWIADTAASLGLDPKRLAVGGDSAGGNLASVVALTARDQGGPALALQVLIYPATEFAMTHPSHQRFAEGLLLTRPTMEWFRDHYLRGPGDIADWRASPLRAASFAGLPPALVLIAGCDPLSDEGEDYANRLRAAGVPVTLKRFEGLIHGFLTMGKLIPAADEAVADIAGALREAFAR</sequence>
<dbReference type="InterPro" id="IPR013094">
    <property type="entry name" value="AB_hydrolase_3"/>
</dbReference>
<dbReference type="SUPFAM" id="SSF53474">
    <property type="entry name" value="alpha/beta-Hydrolases"/>
    <property type="match status" value="1"/>
</dbReference>
<evidence type="ECO:0000259" key="3">
    <source>
        <dbReference type="Pfam" id="PF07859"/>
    </source>
</evidence>
<evidence type="ECO:0000256" key="1">
    <source>
        <dbReference type="ARBA" id="ARBA00010515"/>
    </source>
</evidence>
<comment type="similarity">
    <text evidence="1">Belongs to the 'GDXG' lipolytic enzyme family.</text>
</comment>
<dbReference type="Gene3D" id="3.40.50.1820">
    <property type="entry name" value="alpha/beta hydrolase"/>
    <property type="match status" value="1"/>
</dbReference>
<keyword evidence="2 4" id="KW-0378">Hydrolase</keyword>
<dbReference type="PROSITE" id="PS01173">
    <property type="entry name" value="LIPASE_GDXG_HIS"/>
    <property type="match status" value="1"/>
</dbReference>
<evidence type="ECO:0000313" key="4">
    <source>
        <dbReference type="EMBL" id="HGC43241.1"/>
    </source>
</evidence>